<evidence type="ECO:0000313" key="1">
    <source>
        <dbReference type="EMBL" id="KAK5634893.1"/>
    </source>
</evidence>
<protein>
    <submittedName>
        <fullName evidence="1">Uncharacterized protein</fullName>
    </submittedName>
</protein>
<dbReference type="Proteomes" id="UP001305414">
    <property type="component" value="Unassembled WGS sequence"/>
</dbReference>
<dbReference type="EMBL" id="JAWHQM010000045">
    <property type="protein sequence ID" value="KAK5634893.1"/>
    <property type="molecule type" value="Genomic_DNA"/>
</dbReference>
<proteinExistence type="predicted"/>
<reference evidence="1 2" key="1">
    <citation type="submission" date="2023-10" db="EMBL/GenBank/DDBJ databases">
        <title>Draft genome sequence of Xylaria bambusicola isolate GMP-LS, the root and basal stem rot pathogen of sugarcane in Indonesia.</title>
        <authorList>
            <person name="Selvaraj P."/>
            <person name="Muralishankar V."/>
            <person name="Muruganantham S."/>
            <person name="Sp S."/>
            <person name="Haryani S."/>
            <person name="Lau K.J.X."/>
            <person name="Naqvi N.I."/>
        </authorList>
    </citation>
    <scope>NUCLEOTIDE SEQUENCE [LARGE SCALE GENOMIC DNA]</scope>
    <source>
        <strain evidence="1">GMP-LS</strain>
    </source>
</reference>
<accession>A0AAN7UWV8</accession>
<evidence type="ECO:0000313" key="2">
    <source>
        <dbReference type="Proteomes" id="UP001305414"/>
    </source>
</evidence>
<organism evidence="1 2">
    <name type="scientific">Xylaria bambusicola</name>
    <dbReference type="NCBI Taxonomy" id="326684"/>
    <lineage>
        <taxon>Eukaryota</taxon>
        <taxon>Fungi</taxon>
        <taxon>Dikarya</taxon>
        <taxon>Ascomycota</taxon>
        <taxon>Pezizomycotina</taxon>
        <taxon>Sordariomycetes</taxon>
        <taxon>Xylariomycetidae</taxon>
        <taxon>Xylariales</taxon>
        <taxon>Xylariaceae</taxon>
        <taxon>Xylaria</taxon>
    </lineage>
</organism>
<keyword evidence="2" id="KW-1185">Reference proteome</keyword>
<name>A0AAN7UWV8_9PEZI</name>
<gene>
    <name evidence="1" type="ORF">RRF57_010605</name>
</gene>
<dbReference type="AlphaFoldDB" id="A0AAN7UWV8"/>
<sequence>MVEVTEASGGPGMFRKRCHDRKLWAMTITRHRPKPYEASVVDVSNGMVAARPSIVLMPYIELTSDSVG</sequence>
<comment type="caution">
    <text evidence="1">The sequence shown here is derived from an EMBL/GenBank/DDBJ whole genome shotgun (WGS) entry which is preliminary data.</text>
</comment>